<dbReference type="OrthoDB" id="1753099at2"/>
<dbReference type="Proteomes" id="UP000190140">
    <property type="component" value="Unassembled WGS sequence"/>
</dbReference>
<dbReference type="Gene3D" id="1.20.58.300">
    <property type="entry name" value="FlgN-like"/>
    <property type="match status" value="1"/>
</dbReference>
<dbReference type="InterPro" id="IPR007809">
    <property type="entry name" value="FlgN-like"/>
</dbReference>
<dbReference type="RefSeq" id="WP_158080474.1">
    <property type="nucleotide sequence ID" value="NZ_MZGW01000003.1"/>
</dbReference>
<proteinExistence type="predicted"/>
<dbReference type="STRING" id="29349.CLOTH_12330"/>
<protein>
    <submittedName>
        <fullName evidence="2">FlgN protein</fullName>
    </submittedName>
</protein>
<dbReference type="EMBL" id="MZGW01000003">
    <property type="protein sequence ID" value="OPJ56055.1"/>
    <property type="molecule type" value="Genomic_DNA"/>
</dbReference>
<evidence type="ECO:0000256" key="1">
    <source>
        <dbReference type="ARBA" id="ARBA00022795"/>
    </source>
</evidence>
<dbReference type="SUPFAM" id="SSF140566">
    <property type="entry name" value="FlgN-like"/>
    <property type="match status" value="1"/>
</dbReference>
<organism evidence="2 3">
    <name type="scientific">Alkalithermobacter paradoxus</name>
    <dbReference type="NCBI Taxonomy" id="29349"/>
    <lineage>
        <taxon>Bacteria</taxon>
        <taxon>Bacillati</taxon>
        <taxon>Bacillota</taxon>
        <taxon>Clostridia</taxon>
        <taxon>Peptostreptococcales</taxon>
        <taxon>Tepidibacteraceae</taxon>
        <taxon>Alkalithermobacter</taxon>
    </lineage>
</organism>
<comment type="caution">
    <text evidence="2">The sequence shown here is derived from an EMBL/GenBank/DDBJ whole genome shotgun (WGS) entry which is preliminary data.</text>
</comment>
<gene>
    <name evidence="2" type="ORF">CLOTH_12330</name>
</gene>
<reference evidence="2 3" key="1">
    <citation type="submission" date="2017-03" db="EMBL/GenBank/DDBJ databases">
        <title>Genome sequence of Clostridium thermoalcaliphilum DSM 7309.</title>
        <authorList>
            <person name="Poehlein A."/>
            <person name="Daniel R."/>
        </authorList>
    </citation>
    <scope>NUCLEOTIDE SEQUENCE [LARGE SCALE GENOMIC DNA]</scope>
    <source>
        <strain evidence="2 3">DSM 7309</strain>
    </source>
</reference>
<sequence>MHSIDQFIEILNEQIILNEKLRDLSKEKKEAIINNDTKKLNHIASQEQGLVKKVITFEKLRGAVISNIERDLNVDKVTSITEIVDKIDSDKANIIKEKGDKLRSILSELKDINDLNNKLLELSIEYLELNFNLLTSQPKPKNYSKKANESSASTNFFDAKY</sequence>
<dbReference type="InterPro" id="IPR036679">
    <property type="entry name" value="FlgN-like_sf"/>
</dbReference>
<dbReference type="Pfam" id="PF05130">
    <property type="entry name" value="FlgN"/>
    <property type="match status" value="1"/>
</dbReference>
<dbReference type="AlphaFoldDB" id="A0A1V4I8U9"/>
<keyword evidence="3" id="KW-1185">Reference proteome</keyword>
<name>A0A1V4I8U9_9FIRM</name>
<evidence type="ECO:0000313" key="3">
    <source>
        <dbReference type="Proteomes" id="UP000190140"/>
    </source>
</evidence>
<keyword evidence="1" id="KW-1005">Bacterial flagellum biogenesis</keyword>
<accession>A0A1V4I8U9</accession>
<evidence type="ECO:0000313" key="2">
    <source>
        <dbReference type="EMBL" id="OPJ56055.1"/>
    </source>
</evidence>
<dbReference type="GO" id="GO:0044780">
    <property type="term" value="P:bacterial-type flagellum assembly"/>
    <property type="evidence" value="ECO:0007669"/>
    <property type="project" value="InterPro"/>
</dbReference>